<sequence length="507" mass="54696">MNTHQQPNILELTIPAYHTLLHQGKTSCSEVVRIYLARITQHDPTLKTLITINPNALTTAIEKDTEIKHHLRNGLPLKRLHGVPIILKDNYTTSNLPTSAGTKALQSLHSKDSEVVTHLIKAGALILAKANLHEFALHGTTTSSLGGQTLNPYDLSRTPGGSSGGTAAALAANLGLVGCGTDTMNSLRSPASACSIVGFRPSMGSVSCVGIVPVSETQDIAGPMGRTVGDVRILYEVMRGSSSGSMSTSSYSGSFCHEQQRRASRIGFLKAYFELDDAIACSEQVIAENSTVQRVVRDALNTVQGESDIILVPVDSDPDWTLANLLANADTQPFEFKDCLDSFLQSQHVSSTPYLSLQAIMHSGEYDKEAVTEVFYAPLLDPAVYSRTSKEYRSRLDTIAALKESVRRCFDKYELDVLVYPHQRQLVVNAGETRQPNRNGVLAAVTGNPAICIPAGFSPATASAPRGIPIGIELMGRHGNDDDLLNIAAQLEQVLQARKAPLLNESR</sequence>
<keyword evidence="3" id="KW-1185">Reference proteome</keyword>
<gene>
    <name evidence="2" type="ORF">N7494_010354</name>
</gene>
<protein>
    <recommendedName>
        <fullName evidence="1">Amidase domain-containing protein</fullName>
    </recommendedName>
</protein>
<dbReference type="InterPro" id="IPR036928">
    <property type="entry name" value="AS_sf"/>
</dbReference>
<name>A0AAD6CHS4_9EURO</name>
<accession>A0AAD6CHS4</accession>
<dbReference type="PANTHER" id="PTHR42678">
    <property type="entry name" value="AMIDASE"/>
    <property type="match status" value="1"/>
</dbReference>
<dbReference type="Pfam" id="PF01425">
    <property type="entry name" value="Amidase"/>
    <property type="match status" value="1"/>
</dbReference>
<feature type="domain" description="Amidase" evidence="1">
    <location>
        <begin position="30"/>
        <end position="485"/>
    </location>
</feature>
<comment type="caution">
    <text evidence="2">The sequence shown here is derived from an EMBL/GenBank/DDBJ whole genome shotgun (WGS) entry which is preliminary data.</text>
</comment>
<dbReference type="EMBL" id="JAQIZZ010000008">
    <property type="protein sequence ID" value="KAJ5523704.1"/>
    <property type="molecule type" value="Genomic_DNA"/>
</dbReference>
<dbReference type="Gene3D" id="3.90.1300.10">
    <property type="entry name" value="Amidase signature (AS) domain"/>
    <property type="match status" value="1"/>
</dbReference>
<evidence type="ECO:0000313" key="3">
    <source>
        <dbReference type="Proteomes" id="UP001220324"/>
    </source>
</evidence>
<evidence type="ECO:0000259" key="1">
    <source>
        <dbReference type="Pfam" id="PF01425"/>
    </source>
</evidence>
<dbReference type="AlphaFoldDB" id="A0AAD6CHS4"/>
<dbReference type="Proteomes" id="UP001220324">
    <property type="component" value="Unassembled WGS sequence"/>
</dbReference>
<dbReference type="InterPro" id="IPR023631">
    <property type="entry name" value="Amidase_dom"/>
</dbReference>
<dbReference type="SUPFAM" id="SSF75304">
    <property type="entry name" value="Amidase signature (AS) enzymes"/>
    <property type="match status" value="1"/>
</dbReference>
<dbReference type="PANTHER" id="PTHR42678:SF5">
    <property type="entry name" value="GLUTAMYL-TRNA(GLN) AMIDOTRANSFERASE SUBUNIT A"/>
    <property type="match status" value="1"/>
</dbReference>
<evidence type="ECO:0000313" key="2">
    <source>
        <dbReference type="EMBL" id="KAJ5523704.1"/>
    </source>
</evidence>
<proteinExistence type="predicted"/>
<reference evidence="2 3" key="1">
    <citation type="journal article" date="2023" name="IMA Fungus">
        <title>Comparative genomic study of the Penicillium genus elucidates a diverse pangenome and 15 lateral gene transfer events.</title>
        <authorList>
            <person name="Petersen C."/>
            <person name="Sorensen T."/>
            <person name="Nielsen M.R."/>
            <person name="Sondergaard T.E."/>
            <person name="Sorensen J.L."/>
            <person name="Fitzpatrick D.A."/>
            <person name="Frisvad J.C."/>
            <person name="Nielsen K.L."/>
        </authorList>
    </citation>
    <scope>NUCLEOTIDE SEQUENCE [LARGE SCALE GENOMIC DNA]</scope>
    <source>
        <strain evidence="2 3">IBT 35679</strain>
    </source>
</reference>
<organism evidence="2 3">
    <name type="scientific">Penicillium frequentans</name>
    <dbReference type="NCBI Taxonomy" id="3151616"/>
    <lineage>
        <taxon>Eukaryota</taxon>
        <taxon>Fungi</taxon>
        <taxon>Dikarya</taxon>
        <taxon>Ascomycota</taxon>
        <taxon>Pezizomycotina</taxon>
        <taxon>Eurotiomycetes</taxon>
        <taxon>Eurotiomycetidae</taxon>
        <taxon>Eurotiales</taxon>
        <taxon>Aspergillaceae</taxon>
        <taxon>Penicillium</taxon>
    </lineage>
</organism>